<reference evidence="1 2" key="1">
    <citation type="submission" date="2019-08" db="EMBL/GenBank/DDBJ databases">
        <title>Antarcticibacterium arcticum sp. nov., a bacterium isolated from marine sediment of the Canadian Beaufort Sea.</title>
        <authorList>
            <person name="Lee Y.M."/>
            <person name="Baek K."/>
            <person name="Lee D.-H."/>
            <person name="Shin S.C."/>
            <person name="Jin Y.K."/>
            <person name="Park Y."/>
        </authorList>
    </citation>
    <scope>NUCLEOTIDE SEQUENCE [LARGE SCALE GENOMIC DNA]</scope>
    <source>
        <strain evidence="1 2">PAMC 28998</strain>
    </source>
</reference>
<evidence type="ECO:0000313" key="1">
    <source>
        <dbReference type="EMBL" id="QED37193.1"/>
    </source>
</evidence>
<accession>A0A5B8YKN4</accession>
<name>A0A5B8YKN4_9FLAO</name>
<proteinExistence type="predicted"/>
<gene>
    <name evidence="1" type="ORF">FK178_05485</name>
</gene>
<dbReference type="OrthoDB" id="1445399at2"/>
<organism evidence="1 2">
    <name type="scientific">Antarcticibacterium arcticum</name>
    <dbReference type="NCBI Taxonomy" id="2585771"/>
    <lineage>
        <taxon>Bacteria</taxon>
        <taxon>Pseudomonadati</taxon>
        <taxon>Bacteroidota</taxon>
        <taxon>Flavobacteriia</taxon>
        <taxon>Flavobacteriales</taxon>
        <taxon>Flavobacteriaceae</taxon>
        <taxon>Antarcticibacterium</taxon>
    </lineage>
</organism>
<protein>
    <submittedName>
        <fullName evidence="1">Uncharacterized protein</fullName>
    </submittedName>
</protein>
<evidence type="ECO:0000313" key="2">
    <source>
        <dbReference type="Proteomes" id="UP000321954"/>
    </source>
</evidence>
<dbReference type="AlphaFoldDB" id="A0A5B8YKN4"/>
<dbReference type="EMBL" id="CP042476">
    <property type="protein sequence ID" value="QED37193.1"/>
    <property type="molecule type" value="Genomic_DNA"/>
</dbReference>
<dbReference type="Proteomes" id="UP000321954">
    <property type="component" value="Chromosome"/>
</dbReference>
<dbReference type="RefSeq" id="WP_146831836.1">
    <property type="nucleotide sequence ID" value="NZ_CP042476.1"/>
</dbReference>
<sequence length="101" mass="11904">MDRNGLINIYEQYCLNNYRYGFFIRESTWKSIGKVLFIVGIKEGDNLKGNPPYFNNPKVYVKLFYAFSIGEINRNTNSRVIKICDGGTYRYQSVDENFRFS</sequence>
<dbReference type="KEGG" id="anp:FK178_05485"/>
<keyword evidence="2" id="KW-1185">Reference proteome</keyword>